<feature type="compositionally biased region" description="Polar residues" evidence="2">
    <location>
        <begin position="472"/>
        <end position="482"/>
    </location>
</feature>
<feature type="compositionally biased region" description="Low complexity" evidence="2">
    <location>
        <begin position="526"/>
        <end position="537"/>
    </location>
</feature>
<organism evidence="3 4">
    <name type="scientific">Claviceps africana</name>
    <dbReference type="NCBI Taxonomy" id="83212"/>
    <lineage>
        <taxon>Eukaryota</taxon>
        <taxon>Fungi</taxon>
        <taxon>Dikarya</taxon>
        <taxon>Ascomycota</taxon>
        <taxon>Pezizomycotina</taxon>
        <taxon>Sordariomycetes</taxon>
        <taxon>Hypocreomycetidae</taxon>
        <taxon>Hypocreales</taxon>
        <taxon>Clavicipitaceae</taxon>
        <taxon>Claviceps</taxon>
    </lineage>
</organism>
<evidence type="ECO:0000313" key="4">
    <source>
        <dbReference type="Proteomes" id="UP000811619"/>
    </source>
</evidence>
<keyword evidence="4" id="KW-1185">Reference proteome</keyword>
<accession>A0A8K0J4V4</accession>
<dbReference type="PANTHER" id="PTHR42023">
    <property type="entry name" value="BHLH DOMAIN-CONTAINING PROTEIN"/>
    <property type="match status" value="1"/>
</dbReference>
<dbReference type="PANTHER" id="PTHR42023:SF1">
    <property type="entry name" value="BHLH DOMAIN-CONTAINING PROTEIN"/>
    <property type="match status" value="1"/>
</dbReference>
<gene>
    <name evidence="3" type="ORF">E4U42_004634</name>
</gene>
<protein>
    <submittedName>
        <fullName evidence="3">Uncharacterized protein</fullName>
    </submittedName>
</protein>
<feature type="compositionally biased region" description="Polar residues" evidence="2">
    <location>
        <begin position="103"/>
        <end position="120"/>
    </location>
</feature>
<feature type="compositionally biased region" description="Low complexity" evidence="2">
    <location>
        <begin position="432"/>
        <end position="442"/>
    </location>
</feature>
<feature type="compositionally biased region" description="Low complexity" evidence="2">
    <location>
        <begin position="328"/>
        <end position="344"/>
    </location>
</feature>
<sequence>MVPRHTRVVRPDDSYWAELDNDNVPQPLDALGLSDLSVNGPHRYAVQRGRIVPQRHCVDVVLLPSQNEFGSIRSKIAPPRRSSRRSRQRERRKSASAWRPASSVYSHSDGELSSPTPEYTLASSDSLGGLAALQISPPSSPDLAGAAQRLDAGDVSPIEDDFDHVQHSALANRSHLDSRITPSQQRILSIPKTAQAEDHHRNAVPPPRRHDITPPDERAGYRQVQTWQAINYPENGALSRDAFGAGQLYGSQTTISAAANDSAKSSSSSSFSQRMRLMGMAKPAAFSRRPPWNGASGRSVVVQPVRDDLNVAPLKIVKQRAPGHTETSEASSIGTETSTTSTGGRAMRRLLQGSSKNKQKGAPAHADAQLSAEKQCATSESTYPTLPNIEILAQEAGPLYGAPSNDLQTQALGSHPFDLFRPSLNVIRRKPAPASSNASPASNHKHSDMGISNGIAESAGEAGGGDLMTAQMAPSDSPTEAASSAPVLSRFSFTTYATSDPGTSRLSTEETVTPLPVLGVMDRSRPVAGGRSRSSGSQQPIAIDMSIPFLSMREPQQQQGASANRRSQGPQNRSVSDTTPADRDRPSSRLSMSKPLPLAPHQGKSGDLVSQLDAQTSALFHRRVNIEKSIKQITELMPRDNLLASEHVLRKRDEEKQKVDNLRQELADIQREEHELGLKLYRARKRQEKEADFESTPLWVSRVAG</sequence>
<feature type="compositionally biased region" description="Polar residues" evidence="2">
    <location>
        <begin position="491"/>
        <end position="511"/>
    </location>
</feature>
<feature type="compositionally biased region" description="Polar residues" evidence="2">
    <location>
        <begin position="554"/>
        <end position="579"/>
    </location>
</feature>
<feature type="coiled-coil region" evidence="1">
    <location>
        <begin position="645"/>
        <end position="679"/>
    </location>
</feature>
<dbReference type="EMBL" id="SRPY01000415">
    <property type="protein sequence ID" value="KAG5924435.1"/>
    <property type="molecule type" value="Genomic_DNA"/>
</dbReference>
<reference evidence="3" key="1">
    <citation type="journal article" date="2020" name="bioRxiv">
        <title>Whole genome comparisons of ergot fungi reveals the divergence and evolution of species within the genus Claviceps are the result of varying mechanisms driving genome evolution and host range expansion.</title>
        <authorList>
            <person name="Wyka S.A."/>
            <person name="Mondo S.J."/>
            <person name="Liu M."/>
            <person name="Dettman J."/>
            <person name="Nalam V."/>
            <person name="Broders K.D."/>
        </authorList>
    </citation>
    <scope>NUCLEOTIDE SEQUENCE</scope>
    <source>
        <strain evidence="3">CCC 489</strain>
    </source>
</reference>
<dbReference type="AlphaFoldDB" id="A0A8K0J4V4"/>
<evidence type="ECO:0000313" key="3">
    <source>
        <dbReference type="EMBL" id="KAG5924435.1"/>
    </source>
</evidence>
<feature type="compositionally biased region" description="Basic residues" evidence="2">
    <location>
        <begin position="81"/>
        <end position="94"/>
    </location>
</feature>
<feature type="region of interest" description="Disordered" evidence="2">
    <location>
        <begin position="430"/>
        <end position="541"/>
    </location>
</feature>
<dbReference type="OrthoDB" id="4507572at2759"/>
<comment type="caution">
    <text evidence="3">The sequence shown here is derived from an EMBL/GenBank/DDBJ whole genome shotgun (WGS) entry which is preliminary data.</text>
</comment>
<feature type="region of interest" description="Disordered" evidence="2">
    <location>
        <begin position="554"/>
        <end position="609"/>
    </location>
</feature>
<keyword evidence="1" id="KW-0175">Coiled coil</keyword>
<feature type="region of interest" description="Disordered" evidence="2">
    <location>
        <begin position="192"/>
        <end position="216"/>
    </location>
</feature>
<evidence type="ECO:0000256" key="2">
    <source>
        <dbReference type="SAM" id="MobiDB-lite"/>
    </source>
</evidence>
<feature type="region of interest" description="Disordered" evidence="2">
    <location>
        <begin position="320"/>
        <end position="376"/>
    </location>
</feature>
<name>A0A8K0J4V4_9HYPO</name>
<dbReference type="Proteomes" id="UP000811619">
    <property type="component" value="Unassembled WGS sequence"/>
</dbReference>
<proteinExistence type="predicted"/>
<feature type="region of interest" description="Disordered" evidence="2">
    <location>
        <begin position="72"/>
        <end position="120"/>
    </location>
</feature>
<evidence type="ECO:0000256" key="1">
    <source>
        <dbReference type="SAM" id="Coils"/>
    </source>
</evidence>